<evidence type="ECO:0000256" key="1">
    <source>
        <dbReference type="SAM" id="MobiDB-lite"/>
    </source>
</evidence>
<name>A0A9J6EW69_RHIMP</name>
<feature type="compositionally biased region" description="Basic residues" evidence="1">
    <location>
        <begin position="9"/>
        <end position="20"/>
    </location>
</feature>
<dbReference type="AlphaFoldDB" id="A0A9J6EW69"/>
<dbReference type="EMBL" id="JABSTU010000001">
    <property type="protein sequence ID" value="KAH8038513.1"/>
    <property type="molecule type" value="Genomic_DNA"/>
</dbReference>
<keyword evidence="3" id="KW-1185">Reference proteome</keyword>
<organism evidence="2 3">
    <name type="scientific">Rhipicephalus microplus</name>
    <name type="common">Cattle tick</name>
    <name type="synonym">Boophilus microplus</name>
    <dbReference type="NCBI Taxonomy" id="6941"/>
    <lineage>
        <taxon>Eukaryota</taxon>
        <taxon>Metazoa</taxon>
        <taxon>Ecdysozoa</taxon>
        <taxon>Arthropoda</taxon>
        <taxon>Chelicerata</taxon>
        <taxon>Arachnida</taxon>
        <taxon>Acari</taxon>
        <taxon>Parasitiformes</taxon>
        <taxon>Ixodida</taxon>
        <taxon>Ixodoidea</taxon>
        <taxon>Ixodidae</taxon>
        <taxon>Rhipicephalinae</taxon>
        <taxon>Rhipicephalus</taxon>
        <taxon>Boophilus</taxon>
    </lineage>
</organism>
<evidence type="ECO:0000313" key="3">
    <source>
        <dbReference type="Proteomes" id="UP000821866"/>
    </source>
</evidence>
<reference evidence="2" key="1">
    <citation type="journal article" date="2020" name="Cell">
        <title>Large-Scale Comparative Analyses of Tick Genomes Elucidate Their Genetic Diversity and Vector Capacities.</title>
        <authorList>
            <consortium name="Tick Genome and Microbiome Consortium (TIGMIC)"/>
            <person name="Jia N."/>
            <person name="Wang J."/>
            <person name="Shi W."/>
            <person name="Du L."/>
            <person name="Sun Y."/>
            <person name="Zhan W."/>
            <person name="Jiang J.F."/>
            <person name="Wang Q."/>
            <person name="Zhang B."/>
            <person name="Ji P."/>
            <person name="Bell-Sakyi L."/>
            <person name="Cui X.M."/>
            <person name="Yuan T.T."/>
            <person name="Jiang B.G."/>
            <person name="Yang W.F."/>
            <person name="Lam T.T."/>
            <person name="Chang Q.C."/>
            <person name="Ding S.J."/>
            <person name="Wang X.J."/>
            <person name="Zhu J.G."/>
            <person name="Ruan X.D."/>
            <person name="Zhao L."/>
            <person name="Wei J.T."/>
            <person name="Ye R.Z."/>
            <person name="Que T.C."/>
            <person name="Du C.H."/>
            <person name="Zhou Y.H."/>
            <person name="Cheng J.X."/>
            <person name="Dai P.F."/>
            <person name="Guo W.B."/>
            <person name="Han X.H."/>
            <person name="Huang E.J."/>
            <person name="Li L.F."/>
            <person name="Wei W."/>
            <person name="Gao Y.C."/>
            <person name="Liu J.Z."/>
            <person name="Shao H.Z."/>
            <person name="Wang X."/>
            <person name="Wang C.C."/>
            <person name="Yang T.C."/>
            <person name="Huo Q.B."/>
            <person name="Li W."/>
            <person name="Chen H.Y."/>
            <person name="Chen S.E."/>
            <person name="Zhou L.G."/>
            <person name="Ni X.B."/>
            <person name="Tian J.H."/>
            <person name="Sheng Y."/>
            <person name="Liu T."/>
            <person name="Pan Y.S."/>
            <person name="Xia L.Y."/>
            <person name="Li J."/>
            <person name="Zhao F."/>
            <person name="Cao W.C."/>
        </authorList>
    </citation>
    <scope>NUCLEOTIDE SEQUENCE</scope>
    <source>
        <strain evidence="2">Rmic-2018</strain>
    </source>
</reference>
<feature type="region of interest" description="Disordered" evidence="1">
    <location>
        <begin position="1"/>
        <end position="24"/>
    </location>
</feature>
<gene>
    <name evidence="2" type="ORF">HPB51_001686</name>
</gene>
<dbReference type="Proteomes" id="UP000821866">
    <property type="component" value="Chromosome 1"/>
</dbReference>
<proteinExistence type="predicted"/>
<protein>
    <submittedName>
        <fullName evidence="2">Uncharacterized protein</fullName>
    </submittedName>
</protein>
<reference evidence="2" key="2">
    <citation type="submission" date="2021-09" db="EMBL/GenBank/DDBJ databases">
        <authorList>
            <person name="Jia N."/>
            <person name="Wang J."/>
            <person name="Shi W."/>
            <person name="Du L."/>
            <person name="Sun Y."/>
            <person name="Zhan W."/>
            <person name="Jiang J."/>
            <person name="Wang Q."/>
            <person name="Zhang B."/>
            <person name="Ji P."/>
            <person name="Sakyi L.B."/>
            <person name="Cui X."/>
            <person name="Yuan T."/>
            <person name="Jiang B."/>
            <person name="Yang W."/>
            <person name="Lam T.T.-Y."/>
            <person name="Chang Q."/>
            <person name="Ding S."/>
            <person name="Wang X."/>
            <person name="Zhu J."/>
            <person name="Ruan X."/>
            <person name="Zhao L."/>
            <person name="Wei J."/>
            <person name="Que T."/>
            <person name="Du C."/>
            <person name="Cheng J."/>
            <person name="Dai P."/>
            <person name="Han X."/>
            <person name="Huang E."/>
            <person name="Gao Y."/>
            <person name="Liu J."/>
            <person name="Shao H."/>
            <person name="Ye R."/>
            <person name="Li L."/>
            <person name="Wei W."/>
            <person name="Wang X."/>
            <person name="Wang C."/>
            <person name="Huo Q."/>
            <person name="Li W."/>
            <person name="Guo W."/>
            <person name="Chen H."/>
            <person name="Chen S."/>
            <person name="Zhou L."/>
            <person name="Zhou L."/>
            <person name="Ni X."/>
            <person name="Tian J."/>
            <person name="Zhou Y."/>
            <person name="Sheng Y."/>
            <person name="Liu T."/>
            <person name="Pan Y."/>
            <person name="Xia L."/>
            <person name="Li J."/>
            <person name="Zhao F."/>
            <person name="Cao W."/>
        </authorList>
    </citation>
    <scope>NUCLEOTIDE SEQUENCE</scope>
    <source>
        <strain evidence="2">Rmic-2018</strain>
        <tissue evidence="2">Larvae</tissue>
    </source>
</reference>
<sequence>MPLEPSRSSLRRISQRHTPRTHTPCLACRGSANTLLTPRAVFSGLSPKKPTPAPPRPRAHWRRRLAAKPTPVSRLPTRGARLWECARARSHAHSLRPRTRRCASAEHDAQLSCLPSPPSRLRWSLLPQQQLAEHRQWHSLTREELCSQALRRRRQASPFNCATKGSPNSLLLCRLFANAAGEVYLTNIGEEFETSRSARNFKARFVLVGRTIRSNASKKGSE</sequence>
<accession>A0A9J6EW69</accession>
<evidence type="ECO:0000313" key="2">
    <source>
        <dbReference type="EMBL" id="KAH8038513.1"/>
    </source>
</evidence>
<comment type="caution">
    <text evidence="2">The sequence shown here is derived from an EMBL/GenBank/DDBJ whole genome shotgun (WGS) entry which is preliminary data.</text>
</comment>